<feature type="domain" description="DUF7108" evidence="3">
    <location>
        <begin position="125"/>
        <end position="205"/>
    </location>
</feature>
<evidence type="ECO:0000256" key="1">
    <source>
        <dbReference type="SAM" id="MobiDB-lite"/>
    </source>
</evidence>
<dbReference type="AlphaFoldDB" id="U1MLC0"/>
<evidence type="ECO:0000259" key="2">
    <source>
        <dbReference type="Pfam" id="PF23418"/>
    </source>
</evidence>
<dbReference type="Pfam" id="PF23420">
    <property type="entry name" value="DUF7108_C"/>
    <property type="match status" value="1"/>
</dbReference>
<name>U1MLC0_9EURY</name>
<dbReference type="InterPro" id="IPR055532">
    <property type="entry name" value="DUF7108_N"/>
</dbReference>
<feature type="compositionally biased region" description="Basic and acidic residues" evidence="1">
    <location>
        <begin position="1"/>
        <end position="21"/>
    </location>
</feature>
<dbReference type="EMBL" id="KE356560">
    <property type="protein sequence ID" value="ERG90424.1"/>
    <property type="molecule type" value="Genomic_DNA"/>
</dbReference>
<feature type="region of interest" description="Disordered" evidence="1">
    <location>
        <begin position="1"/>
        <end position="24"/>
    </location>
</feature>
<evidence type="ECO:0008006" key="6">
    <source>
        <dbReference type="Google" id="ProtNLM"/>
    </source>
</evidence>
<gene>
    <name evidence="4" type="ORF">J07HQW1_00445</name>
</gene>
<proteinExistence type="predicted"/>
<dbReference type="InterPro" id="IPR056494">
    <property type="entry name" value="DUF7108_C"/>
</dbReference>
<accession>U1MLC0</accession>
<reference evidence="4 5" key="1">
    <citation type="journal article" date="2013" name="PLoS ONE">
        <title>Assembly-driven community genomics of a hypersaline microbial ecosystem.</title>
        <authorList>
            <person name="Podell S."/>
            <person name="Ugalde J.A."/>
            <person name="Narasingarao P."/>
            <person name="Banfield J.F."/>
            <person name="Heidelberg K.B."/>
            <person name="Allen E.E."/>
        </authorList>
    </citation>
    <scope>NUCLEOTIDE SEQUENCE [LARGE SCALE GENOMIC DNA]</scope>
    <source>
        <strain evidence="5">J07HQW1</strain>
    </source>
</reference>
<evidence type="ECO:0000313" key="4">
    <source>
        <dbReference type="EMBL" id="ERG90424.1"/>
    </source>
</evidence>
<organism evidence="4 5">
    <name type="scientific">Haloquadratum walsbyi J07HQW1</name>
    <dbReference type="NCBI Taxonomy" id="1238424"/>
    <lineage>
        <taxon>Archaea</taxon>
        <taxon>Methanobacteriati</taxon>
        <taxon>Methanobacteriota</taxon>
        <taxon>Stenosarchaea group</taxon>
        <taxon>Halobacteria</taxon>
        <taxon>Halobacteriales</taxon>
        <taxon>Haloferacaceae</taxon>
        <taxon>Haloquadratum</taxon>
    </lineage>
</organism>
<dbReference type="HOGENOM" id="CLU_089552_0_0_2"/>
<dbReference type="Proteomes" id="UP000030649">
    <property type="component" value="Unassembled WGS sequence"/>
</dbReference>
<protein>
    <recommendedName>
        <fullName evidence="6">RnhA operon protein</fullName>
    </recommendedName>
</protein>
<evidence type="ECO:0000259" key="3">
    <source>
        <dbReference type="Pfam" id="PF23420"/>
    </source>
</evidence>
<dbReference type="STRING" id="1238424.J07HQW1_00445"/>
<evidence type="ECO:0000313" key="5">
    <source>
        <dbReference type="Proteomes" id="UP000030649"/>
    </source>
</evidence>
<sequence>MNNREHGNGNGNDHEHRKKDNLANTDEIGSETESTSLPQPVIDEAERLTRLCINATVDAEATAYHDERQSLLDEYGYAARVRDADDTLVLYPQSWLVDGIAQVDQIDDTDQAIEISLSGPATGADWEDVETTNQAIIDTVREEHGRIHAKNIRAFADFMGNHYLKPVTDATRDERREFLDDYYTRNAWPSEEEAAVVSESIRLLETIER</sequence>
<dbReference type="Pfam" id="PF23418">
    <property type="entry name" value="DUF7108"/>
    <property type="match status" value="1"/>
</dbReference>
<feature type="domain" description="DUF7108" evidence="2">
    <location>
        <begin position="37"/>
        <end position="119"/>
    </location>
</feature>